<keyword evidence="3" id="KW-1185">Reference proteome</keyword>
<dbReference type="AlphaFoldDB" id="A0A345XVL5"/>
<protein>
    <recommendedName>
        <fullName evidence="4">Tetratricopeptide repeat protein</fullName>
    </recommendedName>
</protein>
<name>A0A345XVL5_9ACTN</name>
<gene>
    <name evidence="2" type="ORF">DVA86_26640</name>
</gene>
<keyword evidence="1" id="KW-0812">Transmembrane</keyword>
<feature type="transmembrane region" description="Helical" evidence="1">
    <location>
        <begin position="35"/>
        <end position="52"/>
    </location>
</feature>
<evidence type="ECO:0008006" key="4">
    <source>
        <dbReference type="Google" id="ProtNLM"/>
    </source>
</evidence>
<evidence type="ECO:0000256" key="1">
    <source>
        <dbReference type="SAM" id="Phobius"/>
    </source>
</evidence>
<keyword evidence="1" id="KW-0472">Membrane</keyword>
<proteinExistence type="predicted"/>
<dbReference type="EMBL" id="CP031320">
    <property type="protein sequence ID" value="AXK35681.1"/>
    <property type="molecule type" value="Genomic_DNA"/>
</dbReference>
<feature type="transmembrane region" description="Helical" evidence="1">
    <location>
        <begin position="64"/>
        <end position="82"/>
    </location>
</feature>
<reference evidence="2 3" key="1">
    <citation type="submission" date="2018-07" db="EMBL/GenBank/DDBJ databases">
        <title>Draft genome of the type strain Streptomyces armeniacus ATCC 15676.</title>
        <authorList>
            <person name="Labana P."/>
            <person name="Gosse J.T."/>
            <person name="Boddy C.N."/>
        </authorList>
    </citation>
    <scope>NUCLEOTIDE SEQUENCE [LARGE SCALE GENOMIC DNA]</scope>
    <source>
        <strain evidence="2 3">ATCC 15676</strain>
    </source>
</reference>
<evidence type="ECO:0000313" key="3">
    <source>
        <dbReference type="Proteomes" id="UP000254425"/>
    </source>
</evidence>
<dbReference type="Proteomes" id="UP000254425">
    <property type="component" value="Chromosome"/>
</dbReference>
<organism evidence="2 3">
    <name type="scientific">Streptomyces armeniacus</name>
    <dbReference type="NCBI Taxonomy" id="83291"/>
    <lineage>
        <taxon>Bacteria</taxon>
        <taxon>Bacillati</taxon>
        <taxon>Actinomycetota</taxon>
        <taxon>Actinomycetes</taxon>
        <taxon>Kitasatosporales</taxon>
        <taxon>Streptomycetaceae</taxon>
        <taxon>Streptomyces</taxon>
    </lineage>
</organism>
<evidence type="ECO:0000313" key="2">
    <source>
        <dbReference type="EMBL" id="AXK35681.1"/>
    </source>
</evidence>
<keyword evidence="1" id="KW-1133">Transmembrane helix</keyword>
<sequence>MLGRRGLAAATGLGTLVLLVLLGSAFESVWLECVVLLWWAVLVAHGWFLAGGRTRRAAVRRQRVVAVCVTVPVLLLAGLLRFDAHRIEESVDEARDSGDCARALDAQDGVWFANRVADAPAAVRGDETVRACRRLAEAGQRLTTGLTGDTEALSAGFDGLAAVLEKWDGHERMAGTVLDGFLGGLPAKDPCDTVAVTEWLRKRNASHDTLDRSAGAVPRTAPAALVGCGDDLMADHDWKTARTRYEQLLDRYPDYKESARTRARAGARKATLALELAHVRGLLGGSGSGAQPEYCDRPAKYSGAPAYGKGVNRALFYGNDTYTGKLPGSWRTDDAEKAVLVVCAGEKKFGASVRTCPYENKIGPGFPTDVTFRRIAIPVKVYELRTGRLVADRKVEIGGTSCPQRLSYTTHGPTDFGPPSEVYVKASDGDVRDAFRSLVRK</sequence>
<accession>A0A345XVL5</accession>
<dbReference type="KEGG" id="sarm:DVA86_26640"/>